<evidence type="ECO:0000259" key="5">
    <source>
        <dbReference type="PROSITE" id="PS51021"/>
    </source>
</evidence>
<dbReference type="Pfam" id="PF03114">
    <property type="entry name" value="BAR"/>
    <property type="match status" value="1"/>
</dbReference>
<dbReference type="PANTHER" id="PTHR47174">
    <property type="entry name" value="BRIDGING INTEGRATOR 3"/>
    <property type="match status" value="1"/>
</dbReference>
<reference evidence="7" key="1">
    <citation type="submission" date="2025-08" db="UniProtKB">
        <authorList>
            <consortium name="RefSeq"/>
        </authorList>
    </citation>
    <scope>IDENTIFICATION</scope>
</reference>
<dbReference type="PROSITE" id="PS51021">
    <property type="entry name" value="BAR"/>
    <property type="match status" value="1"/>
</dbReference>
<sequence>MSWNPFSRSSSSVPKKSVLSRTAQRDFEREVKRLDELEELTRRLYKDGKRMTEANNALAKTERKLTQDLLPTPLCQSEDEFRSQIEGWDSALVKMDMHMTDLNVVVHRTVLEPLKKFVSMFPYAQVAVKKRDQALQEFQKCQDKVNKYQDRDRTGQNVVKLSSSKKALTSAQADFTSQNNSVCEDIPKMIENRADYFQPSLEALIKSQVQYTTEAVKVYGELSNTMNGHREHSKHDYKSQVQQGLAELRSLAITTD</sequence>
<dbReference type="InterPro" id="IPR046982">
    <property type="entry name" value="BIN3/RVS161-like"/>
</dbReference>
<keyword evidence="3" id="KW-0206">Cytoskeleton</keyword>
<dbReference type="InterPro" id="IPR027267">
    <property type="entry name" value="AH/BAR_dom_sf"/>
</dbReference>
<keyword evidence="2" id="KW-0963">Cytoplasm</keyword>
<dbReference type="PANTHER" id="PTHR47174:SF3">
    <property type="entry name" value="BRIDGING INTEGRATOR 3"/>
    <property type="match status" value="1"/>
</dbReference>
<feature type="compositionally biased region" description="Low complexity" evidence="4">
    <location>
        <begin position="7"/>
        <end position="21"/>
    </location>
</feature>
<protein>
    <submittedName>
        <fullName evidence="7">Bridging integrator 3</fullName>
    </submittedName>
</protein>
<organism evidence="6 7">
    <name type="scientific">Aplysia californica</name>
    <name type="common">California sea hare</name>
    <dbReference type="NCBI Taxonomy" id="6500"/>
    <lineage>
        <taxon>Eukaryota</taxon>
        <taxon>Metazoa</taxon>
        <taxon>Spiralia</taxon>
        <taxon>Lophotrochozoa</taxon>
        <taxon>Mollusca</taxon>
        <taxon>Gastropoda</taxon>
        <taxon>Heterobranchia</taxon>
        <taxon>Euthyneura</taxon>
        <taxon>Tectipleura</taxon>
        <taxon>Aplysiida</taxon>
        <taxon>Aplysioidea</taxon>
        <taxon>Aplysiidae</taxon>
        <taxon>Aplysia</taxon>
    </lineage>
</organism>
<evidence type="ECO:0000256" key="4">
    <source>
        <dbReference type="SAM" id="MobiDB-lite"/>
    </source>
</evidence>
<dbReference type="Proteomes" id="UP000694888">
    <property type="component" value="Unplaced"/>
</dbReference>
<evidence type="ECO:0000313" key="6">
    <source>
        <dbReference type="Proteomes" id="UP000694888"/>
    </source>
</evidence>
<proteinExistence type="predicted"/>
<evidence type="ECO:0000313" key="7">
    <source>
        <dbReference type="RefSeq" id="XP_005092370.1"/>
    </source>
</evidence>
<dbReference type="SMART" id="SM00721">
    <property type="entry name" value="BAR"/>
    <property type="match status" value="1"/>
</dbReference>
<evidence type="ECO:0000256" key="2">
    <source>
        <dbReference type="ARBA" id="ARBA00022490"/>
    </source>
</evidence>
<feature type="region of interest" description="Disordered" evidence="4">
    <location>
        <begin position="1"/>
        <end position="24"/>
    </location>
</feature>
<comment type="subcellular location">
    <subcellularLocation>
        <location evidence="1">Cytoplasm</location>
        <location evidence="1">Cytoskeleton</location>
    </subcellularLocation>
</comment>
<dbReference type="RefSeq" id="XP_005092370.1">
    <property type="nucleotide sequence ID" value="XM_005092313.2"/>
</dbReference>
<dbReference type="Gene3D" id="1.20.1270.60">
    <property type="entry name" value="Arfaptin homology (AH) domain/BAR domain"/>
    <property type="match status" value="1"/>
</dbReference>
<name>A0ABM0JFA3_APLCA</name>
<dbReference type="SUPFAM" id="SSF103657">
    <property type="entry name" value="BAR/IMD domain-like"/>
    <property type="match status" value="1"/>
</dbReference>
<keyword evidence="6" id="KW-1185">Reference proteome</keyword>
<evidence type="ECO:0000256" key="3">
    <source>
        <dbReference type="ARBA" id="ARBA00023212"/>
    </source>
</evidence>
<evidence type="ECO:0000256" key="1">
    <source>
        <dbReference type="ARBA" id="ARBA00004245"/>
    </source>
</evidence>
<dbReference type="GeneID" id="101859154"/>
<accession>A0ABM0JFA3</accession>
<gene>
    <name evidence="7" type="primary">LOC101859154</name>
</gene>
<feature type="domain" description="BAR" evidence="5">
    <location>
        <begin position="12"/>
        <end position="235"/>
    </location>
</feature>
<dbReference type="InterPro" id="IPR004148">
    <property type="entry name" value="BAR_dom"/>
</dbReference>